<evidence type="ECO:0000313" key="4">
    <source>
        <dbReference type="Proteomes" id="UP000249198"/>
    </source>
</evidence>
<dbReference type="Proteomes" id="UP000249198">
    <property type="component" value="Unassembled WGS sequence"/>
</dbReference>
<dbReference type="SUPFAM" id="SSF47090">
    <property type="entry name" value="PGBD-like"/>
    <property type="match status" value="1"/>
</dbReference>
<evidence type="ECO:0000259" key="1">
    <source>
        <dbReference type="Pfam" id="PF01471"/>
    </source>
</evidence>
<feature type="domain" description="N-acetylmuramidase" evidence="2">
    <location>
        <begin position="89"/>
        <end position="270"/>
    </location>
</feature>
<dbReference type="InterPro" id="IPR024408">
    <property type="entry name" value="Muramidase"/>
</dbReference>
<dbReference type="RefSeq" id="WP_273228688.1">
    <property type="nucleotide sequence ID" value="NZ_QFOH01000001.1"/>
</dbReference>
<dbReference type="InterPro" id="IPR002477">
    <property type="entry name" value="Peptidoglycan-bd-like"/>
</dbReference>
<dbReference type="InterPro" id="IPR036365">
    <property type="entry name" value="PGBD-like_sf"/>
</dbReference>
<dbReference type="Gene3D" id="1.10.101.10">
    <property type="entry name" value="PGBD-like superfamily/PGBD"/>
    <property type="match status" value="1"/>
</dbReference>
<sequence>MTTLRHGDRNDDVRTLQQRLNSAIAAGLLVDGDFGDTTETAVRTYQLKVGLVADGVAGPKTLATLAGADCSALLRNATLVSAATRLGLELAVVYAVNEVESLGQGFLTNGKPKILFERHVMHERLALPRTAADDPVALLRRADDLALKFPSLVNTKPGGYIGGAGEHQRLAQARTIDPLCANESASWGAFQIMGYHAQRLGYASVDEFVQLMGANENNQFEAFVRFIEAEPALLKALKAKKWAAFAKSYNGPGYARNLYDVKLERAYAQHASCNCGKAVA</sequence>
<evidence type="ECO:0000259" key="2">
    <source>
        <dbReference type="Pfam" id="PF11860"/>
    </source>
</evidence>
<proteinExistence type="predicted"/>
<dbReference type="Pfam" id="PF01471">
    <property type="entry name" value="PG_binding_1"/>
    <property type="match status" value="1"/>
</dbReference>
<reference evidence="3 4" key="1">
    <citation type="submission" date="2017-08" db="EMBL/GenBank/DDBJ databases">
        <title>Infants hospitalized years apart are colonized by the same room-sourced microbial strains.</title>
        <authorList>
            <person name="Brooks B."/>
            <person name="Olm M.R."/>
            <person name="Firek B.A."/>
            <person name="Baker R."/>
            <person name="Thomas B.C."/>
            <person name="Morowitz M.J."/>
            <person name="Banfield J.F."/>
        </authorList>
    </citation>
    <scope>NUCLEOTIDE SEQUENCE [LARGE SCALE GENOMIC DNA]</scope>
    <source>
        <strain evidence="3">S2_009_000_R2_77</strain>
    </source>
</reference>
<dbReference type="EMBL" id="QFOH01000001">
    <property type="protein sequence ID" value="PZP26675.1"/>
    <property type="molecule type" value="Genomic_DNA"/>
</dbReference>
<feature type="domain" description="Peptidoglycan binding-like" evidence="1">
    <location>
        <begin position="9"/>
        <end position="65"/>
    </location>
</feature>
<comment type="caution">
    <text evidence="3">The sequence shown here is derived from an EMBL/GenBank/DDBJ whole genome shotgun (WGS) entry which is preliminary data.</text>
</comment>
<evidence type="ECO:0000313" key="3">
    <source>
        <dbReference type="EMBL" id="PZP26675.1"/>
    </source>
</evidence>
<dbReference type="InterPro" id="IPR036366">
    <property type="entry name" value="PGBDSf"/>
</dbReference>
<dbReference type="AlphaFoldDB" id="A0A2W5D3M9"/>
<protein>
    <submittedName>
        <fullName evidence="3">Peptidoglycan-binding protein</fullName>
    </submittedName>
</protein>
<accession>A0A2W5D3M9</accession>
<dbReference type="Pfam" id="PF11860">
    <property type="entry name" value="Muramidase"/>
    <property type="match status" value="1"/>
</dbReference>
<organism evidence="3 4">
    <name type="scientific">Pseudomonas kuykendallii</name>
    <dbReference type="NCBI Taxonomy" id="1007099"/>
    <lineage>
        <taxon>Bacteria</taxon>
        <taxon>Pseudomonadati</taxon>
        <taxon>Pseudomonadota</taxon>
        <taxon>Gammaproteobacteria</taxon>
        <taxon>Pseudomonadales</taxon>
        <taxon>Pseudomonadaceae</taxon>
        <taxon>Pseudomonas</taxon>
    </lineage>
</organism>
<gene>
    <name evidence="3" type="ORF">DI599_00510</name>
</gene>
<name>A0A2W5D3M9_9PSED</name>